<feature type="signal peptide" evidence="5">
    <location>
        <begin position="1"/>
        <end position="26"/>
    </location>
</feature>
<dbReference type="Pfam" id="PF00691">
    <property type="entry name" value="OmpA"/>
    <property type="match status" value="1"/>
</dbReference>
<gene>
    <name evidence="7" type="ORF">GA0070621_0302</name>
</gene>
<dbReference type="InterPro" id="IPR006665">
    <property type="entry name" value="OmpA-like"/>
</dbReference>
<name>A0A1A8Z2I5_9ACTN</name>
<keyword evidence="5" id="KW-0732">Signal</keyword>
<dbReference type="GO" id="GO:0009279">
    <property type="term" value="C:cell outer membrane"/>
    <property type="evidence" value="ECO:0007669"/>
    <property type="project" value="UniProtKB-SubCell"/>
</dbReference>
<feature type="chain" id="PRO_5008382314" evidence="5">
    <location>
        <begin position="27"/>
        <end position="202"/>
    </location>
</feature>
<dbReference type="InterPro" id="IPR006664">
    <property type="entry name" value="OMP_bac"/>
</dbReference>
<dbReference type="PANTHER" id="PTHR30329:SF21">
    <property type="entry name" value="LIPOPROTEIN YIAD-RELATED"/>
    <property type="match status" value="1"/>
</dbReference>
<dbReference type="PANTHER" id="PTHR30329">
    <property type="entry name" value="STATOR ELEMENT OF FLAGELLAR MOTOR COMPLEX"/>
    <property type="match status" value="1"/>
</dbReference>
<keyword evidence="8" id="KW-1185">Reference proteome</keyword>
<comment type="subcellular location">
    <subcellularLocation>
        <location evidence="1">Cell outer membrane</location>
    </subcellularLocation>
</comment>
<dbReference type="PRINTS" id="PR01021">
    <property type="entry name" value="OMPADOMAIN"/>
</dbReference>
<dbReference type="PROSITE" id="PS51123">
    <property type="entry name" value="OMPA_2"/>
    <property type="match status" value="1"/>
</dbReference>
<dbReference type="RefSeq" id="WP_091190844.1">
    <property type="nucleotide sequence ID" value="NZ_LT594324.1"/>
</dbReference>
<feature type="domain" description="OmpA-like" evidence="6">
    <location>
        <begin position="81"/>
        <end position="202"/>
    </location>
</feature>
<dbReference type="AlphaFoldDB" id="A0A1A8Z2I5"/>
<evidence type="ECO:0000256" key="3">
    <source>
        <dbReference type="ARBA" id="ARBA00023237"/>
    </source>
</evidence>
<reference evidence="7 8" key="1">
    <citation type="submission" date="2016-06" db="EMBL/GenBank/DDBJ databases">
        <authorList>
            <person name="Kjaerup R.B."/>
            <person name="Dalgaard T.S."/>
            <person name="Juul-Madsen H.R."/>
        </authorList>
    </citation>
    <scope>NUCLEOTIDE SEQUENCE [LARGE SCALE GENOMIC DNA]</scope>
    <source>
        <strain evidence="7 8">DSM 45248</strain>
    </source>
</reference>
<sequence>MSRSAERAAALAVALVLVVPAGAAVAAQPTSPPPGPVVVPGPSIAPGTEVVRPVLDITASALDILVPVEDLADGSITAESGSRVELTLAADVLFAFGRAELSPAARTRLAGVAEQLRTQAKGTIQIHGHTDSVGDERSNLTLSRRRAEAVRAELVRLLGAPSVGFEVRVFGEARPVAPNRVDGRDNPAGRARNRRVEIRFDR</sequence>
<dbReference type="EMBL" id="LT594324">
    <property type="protein sequence ID" value="SBT38085.1"/>
    <property type="molecule type" value="Genomic_DNA"/>
</dbReference>
<keyword evidence="2 4" id="KW-0472">Membrane</keyword>
<evidence type="ECO:0000259" key="6">
    <source>
        <dbReference type="PROSITE" id="PS51123"/>
    </source>
</evidence>
<dbReference type="SUPFAM" id="SSF103088">
    <property type="entry name" value="OmpA-like"/>
    <property type="match status" value="1"/>
</dbReference>
<evidence type="ECO:0000256" key="2">
    <source>
        <dbReference type="ARBA" id="ARBA00023136"/>
    </source>
</evidence>
<dbReference type="InterPro" id="IPR036737">
    <property type="entry name" value="OmpA-like_sf"/>
</dbReference>
<protein>
    <submittedName>
        <fullName evidence="7">Outer membrane protein OmpA</fullName>
    </submittedName>
</protein>
<dbReference type="CDD" id="cd07185">
    <property type="entry name" value="OmpA_C-like"/>
    <property type="match status" value="1"/>
</dbReference>
<evidence type="ECO:0000256" key="4">
    <source>
        <dbReference type="PROSITE-ProRule" id="PRU00473"/>
    </source>
</evidence>
<evidence type="ECO:0000256" key="1">
    <source>
        <dbReference type="ARBA" id="ARBA00004442"/>
    </source>
</evidence>
<dbReference type="OrthoDB" id="5243843at2"/>
<organism evidence="7 8">
    <name type="scientific">Micromonospora narathiwatensis</name>
    <dbReference type="NCBI Taxonomy" id="299146"/>
    <lineage>
        <taxon>Bacteria</taxon>
        <taxon>Bacillati</taxon>
        <taxon>Actinomycetota</taxon>
        <taxon>Actinomycetes</taxon>
        <taxon>Micromonosporales</taxon>
        <taxon>Micromonosporaceae</taxon>
        <taxon>Micromonospora</taxon>
    </lineage>
</organism>
<evidence type="ECO:0000313" key="7">
    <source>
        <dbReference type="EMBL" id="SBT38085.1"/>
    </source>
</evidence>
<evidence type="ECO:0000256" key="5">
    <source>
        <dbReference type="SAM" id="SignalP"/>
    </source>
</evidence>
<evidence type="ECO:0000313" key="8">
    <source>
        <dbReference type="Proteomes" id="UP000198765"/>
    </source>
</evidence>
<accession>A0A1A8Z2I5</accession>
<dbReference type="Gene3D" id="3.30.1330.60">
    <property type="entry name" value="OmpA-like domain"/>
    <property type="match status" value="1"/>
</dbReference>
<dbReference type="InterPro" id="IPR050330">
    <property type="entry name" value="Bact_OuterMem_StrucFunc"/>
</dbReference>
<keyword evidence="3" id="KW-0998">Cell outer membrane</keyword>
<dbReference type="PATRIC" id="fig|299146.4.peg.300"/>
<proteinExistence type="predicted"/>
<dbReference type="Proteomes" id="UP000198765">
    <property type="component" value="Chromosome I"/>
</dbReference>